<reference key="2">
    <citation type="journal article" date="2011" name="MBio">
        <title>Genome variation in Cryptococcus gattii, an emerging pathogen of immunocompetent hosts.</title>
        <authorList>
            <person name="D'Souza C.A."/>
            <person name="Kronstad J.W."/>
            <person name="Taylor G."/>
            <person name="Warren R."/>
            <person name="Yuen M."/>
            <person name="Hu G."/>
            <person name="Jung W.H."/>
            <person name="Sham A."/>
            <person name="Kidd S.E."/>
            <person name="Tangen K."/>
            <person name="Lee N."/>
            <person name="Zeilmaker T."/>
            <person name="Sawkins J."/>
            <person name="McVicker G."/>
            <person name="Shah S."/>
            <person name="Gnerre S."/>
            <person name="Griggs A."/>
            <person name="Zeng Q."/>
            <person name="Bartlett K."/>
            <person name="Li W."/>
            <person name="Wang X."/>
            <person name="Heitman J."/>
            <person name="Stajich J.E."/>
            <person name="Fraser J.A."/>
            <person name="Meyer W."/>
            <person name="Carter D."/>
            <person name="Schein J."/>
            <person name="Krzywinski M."/>
            <person name="Kwong-Chung K.J."/>
            <person name="Varma A."/>
            <person name="Wang J."/>
            <person name="Brunham R."/>
            <person name="Fyfe M."/>
            <person name="Ouellette B.F.F."/>
            <person name="Siddiqui A."/>
            <person name="Marra M."/>
            <person name="Jones S."/>
            <person name="Holt R."/>
            <person name="Birren B.W."/>
            <person name="Galagan J.E."/>
            <person name="Cuomo C.A."/>
        </authorList>
    </citation>
    <scope>NUCLEOTIDE SEQUENCE</scope>
    <source>
        <strain>WM276</strain>
    </source>
</reference>
<protein>
    <recommendedName>
        <fullName evidence="10">Plasma membrane fusion protein PRM1</fullName>
    </recommendedName>
</protein>
<keyword evidence="6 10" id="KW-0184">Conjugation</keyword>
<keyword evidence="13" id="KW-1185">Reference proteome</keyword>
<evidence type="ECO:0000256" key="11">
    <source>
        <dbReference type="SAM" id="MobiDB-lite"/>
    </source>
</evidence>
<name>E6R8I7_CRYGW</name>
<comment type="caution">
    <text evidence="10">Lacks conserved residue(s) required for the propagation of feature annotation.</text>
</comment>
<evidence type="ECO:0000256" key="9">
    <source>
        <dbReference type="ARBA" id="ARBA00023180"/>
    </source>
</evidence>
<dbReference type="Proteomes" id="UP000007805">
    <property type="component" value="Chromosome F"/>
</dbReference>
<gene>
    <name evidence="12" type="ordered locus">CGB_F5250W</name>
</gene>
<sequence length="989" mass="108591">MPYPHPPPKFVSSDEIIPLSPSVRTPFAQYVASPLPATPHTAYSPPSSSQQSAISPLRPYLTLLPRVMLTFFSPYLLPMILTISHLIQNRSSTASLATSLKSSVLSACSGLAKGASSIKTLPRYLAMQTNQEAIRATQASILAIGTMLMDAIAIIEAVVNFIVDTYRSMLLCTIELAVRGTLEILISAVQTISHSITDTLNSVRSNIQDDVNDANNIIQAAVSAINKVTTLVSLNISVPEFSIPALSFLENALISEINSTRLEMAASFNSSILPVPSLSSLSAYGADDLSKELCSDLDTSLIDDAAKALHRLSSIAIGLMFLLLFLVWATLAIWEWRKWKLMKDTIDSIEQEWHRDGKSDAWRMVAIVEHPMLERYSGTFLGKIAKTPRMRTNIRWFLSYLAHPTCLALLFISLLGFLSIQFQLIALSALKAHAQSNANATVTTSTNSLVTKLNAMALNSSQEYADSYNKAIAEYQDRINNELFGSWVNTTSVTLNSTLVEFYDEVEKGEAHSWIFPEEDNTNESSALNASFGSTILYNPINTFIYCILGSKITNLEKGLTWISEHAFIDLPTFPSDILLLSNASMNEIATPIAAAAVGSGDDNDDDGIVGTLISHFESALNVERTFYGILLGVWLALFLIGLAVVVWHSGGRGKFRALRRVPSFSSPPGYSPPEPKQPRWKAWLTNNHPIYDSYAEKQFSGTTPTNPPENYAHVEVFNANKGNGGDEKSFFKMRDPHAARLSGSHASSAVRSTTPSLAGPVQSLFKATGRKLTGTLTLYDNEVPLVPTHTSEKYPRDLANSPFPRPSSEPSESMAAQLFWVDKFYGVFEGVKSLFPTRGQRHGAALAREAGQRTEGSFGVSQLATSQSQSPGHDWIGGHQNLPEKRARAEWSIVDPEMMGRTLGKDQGRYPEVLPLSEMAAESYDPQPVYPRPMSRAPTVGGGETDEGRSLWRSMITNQGFERRRRGMITGTELYEKALLLHIVVAHR</sequence>
<dbReference type="AlphaFoldDB" id="E6R8I7"/>
<accession>E6R8I7</accession>
<feature type="region of interest" description="Disordered" evidence="11">
    <location>
        <begin position="788"/>
        <end position="811"/>
    </location>
</feature>
<comment type="similarity">
    <text evidence="3 10">Belongs to the PRM1 family.</text>
</comment>
<dbReference type="HOGENOM" id="CLU_320542_0_0_1"/>
<keyword evidence="7 10" id="KW-1133">Transmembrane helix</keyword>
<dbReference type="PANTHER" id="PTHR31030:SF1">
    <property type="entry name" value="PLASMA MEMBRANE FUSION PROTEIN PRM1"/>
    <property type="match status" value="1"/>
</dbReference>
<dbReference type="GO" id="GO:0043332">
    <property type="term" value="C:mating projection tip"/>
    <property type="evidence" value="ECO:0007669"/>
    <property type="project" value="UniProtKB-UniRule"/>
</dbReference>
<evidence type="ECO:0000313" key="13">
    <source>
        <dbReference type="Proteomes" id="UP000007805"/>
    </source>
</evidence>
<dbReference type="KEGG" id="cgi:CGB_F5250W"/>
<reference evidence="12 13" key="1">
    <citation type="journal article" date="2011" name="MBio">
        <title>Genome variation in Cryptococcus gattii, an emerging pathogen of immunocompetent hosts.</title>
        <authorList>
            <person name="D'Souza C.A."/>
            <person name="Kronstad J.W."/>
            <person name="Taylor G."/>
            <person name="Warren R."/>
            <person name="Yuen M."/>
            <person name="Hu G."/>
            <person name="Jung W.H."/>
            <person name="Sham A."/>
            <person name="Kidd S.E."/>
            <person name="Tangen K."/>
            <person name="Lee N."/>
            <person name="Zeilmaker T."/>
            <person name="Sawkins J."/>
            <person name="McVicker G."/>
            <person name="Shah S."/>
            <person name="Gnerre S."/>
            <person name="Griggs A."/>
            <person name="Zeng Q."/>
            <person name="Bartlett K."/>
            <person name="Li W."/>
            <person name="Wang X."/>
            <person name="Heitman J."/>
            <person name="Stajich J.E."/>
            <person name="Fraser J.A."/>
            <person name="Meyer W."/>
            <person name="Carter D."/>
            <person name="Schein J."/>
            <person name="Krzywinski M."/>
            <person name="Kwon-Chung K.J."/>
            <person name="Varma A."/>
            <person name="Wang J."/>
            <person name="Brunham R."/>
            <person name="Fyfe M."/>
            <person name="Ouellette B.F."/>
            <person name="Siddiqui A."/>
            <person name="Marra M."/>
            <person name="Jones S."/>
            <person name="Holt R."/>
            <person name="Birren B.W."/>
            <person name="Galagan J.E."/>
            <person name="Cuomo C.A."/>
        </authorList>
    </citation>
    <scope>NUCLEOTIDE SEQUENCE [LARGE SCALE GENOMIC DNA]</scope>
    <source>
        <strain evidence="13">WM276 / ATCC MYA-4071</strain>
    </source>
</reference>
<evidence type="ECO:0000256" key="5">
    <source>
        <dbReference type="ARBA" id="ARBA00022692"/>
    </source>
</evidence>
<organism evidence="12 13">
    <name type="scientific">Cryptococcus gattii serotype B (strain WM276 / ATCC MYA-4071)</name>
    <name type="common">Filobasidiella gattii</name>
    <name type="synonym">Cryptococcus bacillisporus</name>
    <dbReference type="NCBI Taxonomy" id="367775"/>
    <lineage>
        <taxon>Eukaryota</taxon>
        <taxon>Fungi</taxon>
        <taxon>Dikarya</taxon>
        <taxon>Basidiomycota</taxon>
        <taxon>Agaricomycotina</taxon>
        <taxon>Tremellomycetes</taxon>
        <taxon>Tremellales</taxon>
        <taxon>Cryptococcaceae</taxon>
        <taxon>Cryptococcus</taxon>
        <taxon>Cryptococcus gattii species complex</taxon>
    </lineage>
</organism>
<evidence type="ECO:0000256" key="10">
    <source>
        <dbReference type="RuleBase" id="RU366035"/>
    </source>
</evidence>
<keyword evidence="9" id="KW-0325">Glycoprotein</keyword>
<dbReference type="RefSeq" id="XP_003194880.1">
    <property type="nucleotide sequence ID" value="XM_003194832.1"/>
</dbReference>
<keyword evidence="4 10" id="KW-1003">Cell membrane</keyword>
<feature type="transmembrane region" description="Helical" evidence="10">
    <location>
        <begin position="315"/>
        <end position="334"/>
    </location>
</feature>
<feature type="transmembrane region" description="Helical" evidence="10">
    <location>
        <begin position="141"/>
        <end position="163"/>
    </location>
</feature>
<dbReference type="VEuPathDB" id="FungiDB:CGB_F5250W"/>
<dbReference type="GO" id="GO:0032220">
    <property type="term" value="P:plasma membrane fusion involved in cytogamy"/>
    <property type="evidence" value="ECO:0007669"/>
    <property type="project" value="TreeGrafter"/>
</dbReference>
<dbReference type="PANTHER" id="PTHR31030">
    <property type="entry name" value="PLASMA MEMBRANE FUSION PROTEIN PRM1"/>
    <property type="match status" value="1"/>
</dbReference>
<dbReference type="eggNOG" id="ENOG502QRP5">
    <property type="taxonomic scope" value="Eukaryota"/>
</dbReference>
<proteinExistence type="inferred from homology"/>
<dbReference type="GO" id="GO:0005886">
    <property type="term" value="C:plasma membrane"/>
    <property type="evidence" value="ECO:0007669"/>
    <property type="project" value="UniProtKB-SubCell"/>
</dbReference>
<comment type="function">
    <text evidence="1 10">Involved in cell fusion during mating by stabilizing the plasma membrane fusion event.</text>
</comment>
<evidence type="ECO:0000256" key="1">
    <source>
        <dbReference type="ARBA" id="ARBA00002512"/>
    </source>
</evidence>
<feature type="transmembrane region" description="Helical" evidence="10">
    <location>
        <begin position="396"/>
        <end position="418"/>
    </location>
</feature>
<dbReference type="InterPro" id="IPR026777">
    <property type="entry name" value="PRM1"/>
</dbReference>
<feature type="region of interest" description="Disordered" evidence="11">
    <location>
        <begin position="925"/>
        <end position="949"/>
    </location>
</feature>
<evidence type="ECO:0000256" key="3">
    <source>
        <dbReference type="ARBA" id="ARBA00010780"/>
    </source>
</evidence>
<keyword evidence="8 10" id="KW-0472">Membrane</keyword>
<dbReference type="EMBL" id="CP000291">
    <property type="protein sequence ID" value="ADV23093.1"/>
    <property type="molecule type" value="Genomic_DNA"/>
</dbReference>
<evidence type="ECO:0000256" key="4">
    <source>
        <dbReference type="ARBA" id="ARBA00022475"/>
    </source>
</evidence>
<dbReference type="GeneID" id="10190519"/>
<evidence type="ECO:0000256" key="2">
    <source>
        <dbReference type="ARBA" id="ARBA00004651"/>
    </source>
</evidence>
<keyword evidence="5 10" id="KW-0812">Transmembrane</keyword>
<evidence type="ECO:0000256" key="8">
    <source>
        <dbReference type="ARBA" id="ARBA00023136"/>
    </source>
</evidence>
<comment type="subcellular location">
    <subcellularLocation>
        <location evidence="2 10">Cell membrane</location>
        <topology evidence="2 10">Multi-pass membrane protein</topology>
    </subcellularLocation>
</comment>
<evidence type="ECO:0000313" key="12">
    <source>
        <dbReference type="EMBL" id="ADV23093.1"/>
    </source>
</evidence>
<evidence type="ECO:0000256" key="7">
    <source>
        <dbReference type="ARBA" id="ARBA00022989"/>
    </source>
</evidence>
<evidence type="ECO:0000256" key="6">
    <source>
        <dbReference type="ARBA" id="ARBA00022971"/>
    </source>
</evidence>
<dbReference type="OrthoDB" id="10248838at2759"/>
<feature type="transmembrane region" description="Helical" evidence="10">
    <location>
        <begin position="627"/>
        <end position="651"/>
    </location>
</feature>